<comment type="subcellular location">
    <subcellularLocation>
        <location evidence="1">Cell envelope</location>
    </subcellularLocation>
</comment>
<keyword evidence="2 3" id="KW-0175">Coiled coil</keyword>
<dbReference type="SUPFAM" id="SSF111369">
    <property type="entry name" value="HlyD-like secretion proteins"/>
    <property type="match status" value="1"/>
</dbReference>
<keyword evidence="4" id="KW-1133">Transmembrane helix</keyword>
<feature type="domain" description="Multidrug resistance protein MdtA-like barrel-sandwich hybrid" evidence="5">
    <location>
        <begin position="85"/>
        <end position="334"/>
    </location>
</feature>
<keyword evidence="4" id="KW-0472">Membrane</keyword>
<evidence type="ECO:0000259" key="5">
    <source>
        <dbReference type="Pfam" id="PF25917"/>
    </source>
</evidence>
<dbReference type="Gene3D" id="2.40.50.100">
    <property type="match status" value="1"/>
</dbReference>
<feature type="coiled-coil region" evidence="3">
    <location>
        <begin position="127"/>
        <end position="154"/>
    </location>
</feature>
<feature type="transmembrane region" description="Helical" evidence="4">
    <location>
        <begin position="44"/>
        <end position="64"/>
    </location>
</feature>
<protein>
    <submittedName>
        <fullName evidence="6">HlyD family efflux transporter periplasmic adaptor subunit</fullName>
    </submittedName>
</protein>
<dbReference type="PANTHER" id="PTHR32347:SF23">
    <property type="entry name" value="BLL5650 PROTEIN"/>
    <property type="match status" value="1"/>
</dbReference>
<evidence type="ECO:0000313" key="7">
    <source>
        <dbReference type="Proteomes" id="UP001250932"/>
    </source>
</evidence>
<name>A0ABU3K832_9BACT</name>
<organism evidence="6 7">
    <name type="scientific">Candidatus Nitronereus thalassa</name>
    <dbReference type="NCBI Taxonomy" id="3020898"/>
    <lineage>
        <taxon>Bacteria</taxon>
        <taxon>Pseudomonadati</taxon>
        <taxon>Nitrospirota</taxon>
        <taxon>Nitrospiria</taxon>
        <taxon>Nitrospirales</taxon>
        <taxon>Nitrospiraceae</taxon>
        <taxon>Candidatus Nitronereus</taxon>
    </lineage>
</organism>
<feature type="coiled-coil region" evidence="3">
    <location>
        <begin position="215"/>
        <end position="245"/>
    </location>
</feature>
<dbReference type="RefSeq" id="WP_313832964.1">
    <property type="nucleotide sequence ID" value="NZ_JAQOUE010000001.1"/>
</dbReference>
<evidence type="ECO:0000256" key="1">
    <source>
        <dbReference type="ARBA" id="ARBA00004196"/>
    </source>
</evidence>
<accession>A0ABU3K832</accession>
<evidence type="ECO:0000256" key="3">
    <source>
        <dbReference type="SAM" id="Coils"/>
    </source>
</evidence>
<dbReference type="Proteomes" id="UP001250932">
    <property type="component" value="Unassembled WGS sequence"/>
</dbReference>
<sequence>MSVQKGTKNHFSLGSGPFDIRYPAANKRLKSWTAVRFPRRLRTWTRLSLMLFVVFAGLVAFVPWTQTVTVKGQLSAYSPVERPQEIHAQINGAIRTWHVNEGMTVRKGDLVLELEDVNPKFLAPDLLERLDQSREALAQQRQAALDRAEILAKRIDEMTGLTRAATTSAEARVSESSNKVQSMEQRLAVAKVAEETAALNLERSRVLEAEGLLSRRDLELAIQAATATRAELKAAEAALREAQQGRRALAYNREQIDAELSQRVLETRSQRASALADAAKAAKELADLELTRSTALQRRVASRVTAPLDGTVVRLTRIGPGEIVKPGDLLFTIVPISATRAVEMWAESIDAPLLTPGRPVRLLLHGVPAIPLPAWPELMAGTYDGSIQVVDQSASANGKFRLWVVPDTTRRPWPTQDQVRQGTQVMGWVILNRVPLWYEMWRRFNLFPPDYESGEINLYDVFLPKAGRPGK</sequence>
<dbReference type="EMBL" id="JAQOUE010000001">
    <property type="protein sequence ID" value="MDT7042543.1"/>
    <property type="molecule type" value="Genomic_DNA"/>
</dbReference>
<gene>
    <name evidence="6" type="ORF">PPG34_09270</name>
</gene>
<dbReference type="Gene3D" id="1.10.287.470">
    <property type="entry name" value="Helix hairpin bin"/>
    <property type="match status" value="1"/>
</dbReference>
<evidence type="ECO:0000313" key="6">
    <source>
        <dbReference type="EMBL" id="MDT7042543.1"/>
    </source>
</evidence>
<keyword evidence="7" id="KW-1185">Reference proteome</keyword>
<reference evidence="6 7" key="1">
    <citation type="journal article" date="2023" name="ISME J.">
        <title>Cultivation and genomic characterization of novel and ubiquitous marine nitrite-oxidizing bacteria from the Nitrospirales.</title>
        <authorList>
            <person name="Mueller A.J."/>
            <person name="Daebeler A."/>
            <person name="Herbold C.W."/>
            <person name="Kirkegaard R.H."/>
            <person name="Daims H."/>
        </authorList>
    </citation>
    <scope>NUCLEOTIDE SEQUENCE [LARGE SCALE GENOMIC DNA]</scope>
    <source>
        <strain evidence="6 7">EB</strain>
    </source>
</reference>
<dbReference type="PANTHER" id="PTHR32347">
    <property type="entry name" value="EFFLUX SYSTEM COMPONENT YKNX-RELATED"/>
    <property type="match status" value="1"/>
</dbReference>
<comment type="caution">
    <text evidence="6">The sequence shown here is derived from an EMBL/GenBank/DDBJ whole genome shotgun (WGS) entry which is preliminary data.</text>
</comment>
<dbReference type="Pfam" id="PF25917">
    <property type="entry name" value="BSH_RND"/>
    <property type="match status" value="1"/>
</dbReference>
<proteinExistence type="predicted"/>
<dbReference type="InterPro" id="IPR058625">
    <property type="entry name" value="MdtA-like_BSH"/>
</dbReference>
<evidence type="ECO:0000256" key="4">
    <source>
        <dbReference type="SAM" id="Phobius"/>
    </source>
</evidence>
<dbReference type="InterPro" id="IPR050465">
    <property type="entry name" value="UPF0194_transport"/>
</dbReference>
<evidence type="ECO:0000256" key="2">
    <source>
        <dbReference type="ARBA" id="ARBA00023054"/>
    </source>
</evidence>
<keyword evidence="4" id="KW-0812">Transmembrane</keyword>